<evidence type="ECO:0000313" key="2">
    <source>
        <dbReference type="EMBL" id="TBU03287.1"/>
    </source>
</evidence>
<protein>
    <recommendedName>
        <fullName evidence="4">GLTSCR protein conserved domain-containing protein</fullName>
    </recommendedName>
</protein>
<feature type="compositionally biased region" description="Polar residues" evidence="1">
    <location>
        <begin position="29"/>
        <end position="39"/>
    </location>
</feature>
<feature type="region of interest" description="Disordered" evidence="1">
    <location>
        <begin position="29"/>
        <end position="72"/>
    </location>
</feature>
<organism evidence="2 3">
    <name type="scientific">Hamiltosporidium magnivora</name>
    <dbReference type="NCBI Taxonomy" id="148818"/>
    <lineage>
        <taxon>Eukaryota</taxon>
        <taxon>Fungi</taxon>
        <taxon>Fungi incertae sedis</taxon>
        <taxon>Microsporidia</taxon>
        <taxon>Dubosqiidae</taxon>
        <taxon>Hamiltosporidium</taxon>
    </lineage>
</organism>
<gene>
    <name evidence="2" type="ORF">CWI39_0993p0020</name>
</gene>
<evidence type="ECO:0000256" key="1">
    <source>
        <dbReference type="SAM" id="MobiDB-lite"/>
    </source>
</evidence>
<feature type="compositionally biased region" description="Basic and acidic residues" evidence="1">
    <location>
        <begin position="106"/>
        <end position="121"/>
    </location>
</feature>
<reference evidence="2 3" key="1">
    <citation type="submission" date="2017-12" db="EMBL/GenBank/DDBJ databases">
        <authorList>
            <person name="Pombert J.-F."/>
            <person name="Haag K.L."/>
            <person name="Ebert D."/>
        </authorList>
    </citation>
    <scope>NUCLEOTIDE SEQUENCE [LARGE SCALE GENOMIC DNA]</scope>
    <source>
        <strain evidence="2">IL-BN-2</strain>
    </source>
</reference>
<name>A0A4Q9L6N5_9MICR</name>
<dbReference type="AlphaFoldDB" id="A0A4Q9L6N5"/>
<feature type="compositionally biased region" description="Basic residues" evidence="1">
    <location>
        <begin position="122"/>
        <end position="131"/>
    </location>
</feature>
<dbReference type="VEuPathDB" id="MicrosporidiaDB:CWI39_0993p0020"/>
<comment type="caution">
    <text evidence="2">The sequence shown here is derived from an EMBL/GenBank/DDBJ whole genome shotgun (WGS) entry which is preliminary data.</text>
</comment>
<evidence type="ECO:0000313" key="3">
    <source>
        <dbReference type="Proteomes" id="UP000293045"/>
    </source>
</evidence>
<feature type="region of interest" description="Disordered" evidence="1">
    <location>
        <begin position="106"/>
        <end position="142"/>
    </location>
</feature>
<dbReference type="EMBL" id="PIXR01000993">
    <property type="protein sequence ID" value="TBU03287.1"/>
    <property type="molecule type" value="Genomic_DNA"/>
</dbReference>
<feature type="compositionally biased region" description="Basic and acidic residues" evidence="1">
    <location>
        <begin position="40"/>
        <end position="70"/>
    </location>
</feature>
<dbReference type="VEuPathDB" id="MicrosporidiaDB:CWI36_0140p0040"/>
<sequence>MEGHKNKKEIRMSHKTKYEECNLDLNSQIPSKVDNMSSKPQKEKEPFKSLSNSEKEIIKVKKDKNGEEMGFKPSNILASECNNSSESSKSNFIDLESFKKDCDNTDKEIENQTEQKQEVSQKKRRGRKPKPKLIEENSGENVVKLKRKRRTKKEMEEEKSKNLVKYEYFDNQSYESLEFNLNKKDEENLPFSEIKDQFTPSDAYNYKIFENISCLVQRREKILSFLCKEQYQLTNPDLHPFINENHAYECLLPYHIYSLPLYEDLLFFNSREDPTLLDRTVNLMDEFENILLNFYDEIDFEPDIIVDLLLIEEDRYIFNKLHTFLDKLNEEEEINEREIKYNISRSKRRKGWKSEPEDISFKIKLKLNTEEIQNYKRNEGEEKIYLKVKKDIIDKFLE</sequence>
<proteinExistence type="predicted"/>
<dbReference type="Proteomes" id="UP000293045">
    <property type="component" value="Unassembled WGS sequence"/>
</dbReference>
<accession>A0A4Q9L6N5</accession>
<evidence type="ECO:0008006" key="4">
    <source>
        <dbReference type="Google" id="ProtNLM"/>
    </source>
</evidence>